<evidence type="ECO:0000313" key="2">
    <source>
        <dbReference type="Proteomes" id="UP000002586"/>
    </source>
</evidence>
<dbReference type="KEGG" id="mgm:Mmc1_3398"/>
<protein>
    <submittedName>
        <fullName evidence="1">Uncharacterized protein</fullName>
    </submittedName>
</protein>
<keyword evidence="2" id="KW-1185">Reference proteome</keyword>
<dbReference type="HOGENOM" id="CLU_1439512_0_0_5"/>
<reference evidence="1 2" key="2">
    <citation type="journal article" date="2012" name="Int. J. Syst. Evol. Microbiol.">
        <title>Magnetococcus marinus gen. nov., sp. nov., a marine, magnetotactic bacterium that represents a novel lineage (Magnetococcaceae fam. nov.; Magnetococcales ord. nov.) at the base of the Alphaproteobacteria.</title>
        <authorList>
            <person name="Bazylinski D.A."/>
            <person name="Williams T.J."/>
            <person name="Lefevre C.T."/>
            <person name="Berg R.J."/>
            <person name="Zhang C.L."/>
            <person name="Bowser S.S."/>
            <person name="Dean A.J."/>
            <person name="Beveridge T.J."/>
        </authorList>
    </citation>
    <scope>NUCLEOTIDE SEQUENCE [LARGE SCALE GENOMIC DNA]</scope>
    <source>
        <strain evidence="2">ATCC BAA-1437 / JCM 17883 / MC-1</strain>
    </source>
</reference>
<dbReference type="STRING" id="156889.Mmc1_3398"/>
<gene>
    <name evidence="1" type="ordered locus">Mmc1_3398</name>
</gene>
<proteinExistence type="predicted"/>
<sequence>MAVPVFLVRSLMAIGFVRWLSRHPLLAALLTLFSFVWIKWMALPPDWYLIHTFPSNKETLERLVTMLKEDIASYSSIILDPHERCCVVRLDDFKEIKRSMTSEQIPESRVQAYGRLMRKAGVYDVGLLRNGYSQVWISIDYYFVGGSVSYLYSEEPMADCAQKLYDITEGMPAYDCTQLDKHWYLFHI</sequence>
<evidence type="ECO:0000313" key="1">
    <source>
        <dbReference type="EMBL" id="ABK45884.1"/>
    </source>
</evidence>
<reference evidence="2" key="1">
    <citation type="journal article" date="2009" name="Appl. Environ. Microbiol.">
        <title>Complete genome sequence of the chemolithoautotrophic marine magnetotactic coccus strain MC-1.</title>
        <authorList>
            <person name="Schubbe S."/>
            <person name="Williams T.J."/>
            <person name="Xie G."/>
            <person name="Kiss H.E."/>
            <person name="Brettin T.S."/>
            <person name="Martinez D."/>
            <person name="Ross C.A."/>
            <person name="Schuler D."/>
            <person name="Cox B.L."/>
            <person name="Nealson K.H."/>
            <person name="Bazylinski D.A."/>
        </authorList>
    </citation>
    <scope>NUCLEOTIDE SEQUENCE [LARGE SCALE GENOMIC DNA]</scope>
    <source>
        <strain evidence="2">ATCC BAA-1437 / JCM 17883 / MC-1</strain>
    </source>
</reference>
<organism evidence="1 2">
    <name type="scientific">Magnetococcus marinus (strain ATCC BAA-1437 / JCM 17883 / MC-1)</name>
    <dbReference type="NCBI Taxonomy" id="156889"/>
    <lineage>
        <taxon>Bacteria</taxon>
        <taxon>Pseudomonadati</taxon>
        <taxon>Pseudomonadota</taxon>
        <taxon>Magnetococcia</taxon>
        <taxon>Magnetococcales</taxon>
        <taxon>Magnetococcaceae</taxon>
        <taxon>Magnetococcus</taxon>
    </lineage>
</organism>
<dbReference type="Proteomes" id="UP000002586">
    <property type="component" value="Chromosome"/>
</dbReference>
<name>A0LD41_MAGMM</name>
<accession>A0LD41</accession>
<dbReference type="EMBL" id="CP000471">
    <property type="protein sequence ID" value="ABK45884.1"/>
    <property type="molecule type" value="Genomic_DNA"/>
</dbReference>
<dbReference type="AlphaFoldDB" id="A0LD41"/>